<dbReference type="EMBL" id="CAJVNV010000632">
    <property type="protein sequence ID" value="CAG8312722.1"/>
    <property type="molecule type" value="Genomic_DNA"/>
</dbReference>
<proteinExistence type="predicted"/>
<accession>A0A9W4IPB4</accession>
<dbReference type="Gene3D" id="3.90.190.10">
    <property type="entry name" value="Protein tyrosine phosphatase superfamily"/>
    <property type="match status" value="1"/>
</dbReference>
<dbReference type="SUPFAM" id="SSF52799">
    <property type="entry name" value="(Phosphotyrosine protein) phosphatases II"/>
    <property type="match status" value="1"/>
</dbReference>
<sequence length="193" mass="22326">MLQENHINAIVSLTSARWVRWYSTTRNAGVSEHRHKWIQCADSSTRDLLTHMNDICNFIDQMASPALSSLVHLLMSTIMKQMTSHTVNLRRRYRFTATLEYHDRRRLSSPILCTSSKFRKQTSCASFNQSKESNRARISLVSFKFLEEVEYEVWEDEDNTVPKAPYKAFLEIRAALLKEKGLTGDEPLAPLTL</sequence>
<organism evidence="1 2">
    <name type="scientific">Penicillium nalgiovense</name>
    <dbReference type="NCBI Taxonomy" id="60175"/>
    <lineage>
        <taxon>Eukaryota</taxon>
        <taxon>Fungi</taxon>
        <taxon>Dikarya</taxon>
        <taxon>Ascomycota</taxon>
        <taxon>Pezizomycotina</taxon>
        <taxon>Eurotiomycetes</taxon>
        <taxon>Eurotiomycetidae</taxon>
        <taxon>Eurotiales</taxon>
        <taxon>Aspergillaceae</taxon>
        <taxon>Penicillium</taxon>
    </lineage>
</organism>
<dbReference type="InterPro" id="IPR029021">
    <property type="entry name" value="Prot-tyrosine_phosphatase-like"/>
</dbReference>
<protein>
    <submittedName>
        <fullName evidence="1">Uncharacterized protein</fullName>
    </submittedName>
</protein>
<comment type="caution">
    <text evidence="1">The sequence shown here is derived from an EMBL/GenBank/DDBJ whole genome shotgun (WGS) entry which is preliminary data.</text>
</comment>
<dbReference type="OrthoDB" id="1290869at2759"/>
<reference evidence="1" key="1">
    <citation type="submission" date="2021-07" db="EMBL/GenBank/DDBJ databases">
        <authorList>
            <person name="Branca A.L. A."/>
        </authorList>
    </citation>
    <scope>NUCLEOTIDE SEQUENCE</scope>
</reference>
<name>A0A9W4IPB4_PENNA</name>
<gene>
    <name evidence="1" type="ORF">PNAL_LOCUS10137</name>
</gene>
<evidence type="ECO:0000313" key="2">
    <source>
        <dbReference type="Proteomes" id="UP001153461"/>
    </source>
</evidence>
<evidence type="ECO:0000313" key="1">
    <source>
        <dbReference type="EMBL" id="CAG8312722.1"/>
    </source>
</evidence>
<dbReference type="AlphaFoldDB" id="A0A9W4IPB4"/>
<dbReference type="Proteomes" id="UP001153461">
    <property type="component" value="Unassembled WGS sequence"/>
</dbReference>